<evidence type="ECO:0000313" key="3">
    <source>
        <dbReference type="Proteomes" id="UP000295132"/>
    </source>
</evidence>
<organism evidence="2 3">
    <name type="scientific">Bacillus salipaludis</name>
    <dbReference type="NCBI Taxonomy" id="2547811"/>
    <lineage>
        <taxon>Bacteria</taxon>
        <taxon>Bacillati</taxon>
        <taxon>Bacillota</taxon>
        <taxon>Bacilli</taxon>
        <taxon>Bacillales</taxon>
        <taxon>Bacillaceae</taxon>
        <taxon>Bacillus</taxon>
    </lineage>
</organism>
<dbReference type="AlphaFoldDB" id="A0A4R5VKS9"/>
<dbReference type="Proteomes" id="UP001178888">
    <property type="component" value="Unassembled WGS sequence"/>
</dbReference>
<evidence type="ECO:0000313" key="4">
    <source>
        <dbReference type="Proteomes" id="UP001178888"/>
    </source>
</evidence>
<dbReference type="InterPro" id="IPR004027">
    <property type="entry name" value="SEC_C_motif"/>
</dbReference>
<keyword evidence="4" id="KW-1185">Reference proteome</keyword>
<reference evidence="1" key="2">
    <citation type="submission" date="2023-08" db="EMBL/GenBank/DDBJ databases">
        <title>Nitrogen cycling bacteria in agricultural field soils.</title>
        <authorList>
            <person name="Jang J."/>
        </authorList>
    </citation>
    <scope>NUCLEOTIDE SEQUENCE</scope>
    <source>
        <strain evidence="1">PS3-36</strain>
    </source>
</reference>
<dbReference type="EMBL" id="JAVGVR010000001">
    <property type="protein sequence ID" value="MDQ6596264.1"/>
    <property type="molecule type" value="Genomic_DNA"/>
</dbReference>
<dbReference type="RefSeq" id="WP_133338562.1">
    <property type="nucleotide sequence ID" value="NZ_JAVGVR010000001.1"/>
</dbReference>
<evidence type="ECO:0000313" key="1">
    <source>
        <dbReference type="EMBL" id="MDQ6596264.1"/>
    </source>
</evidence>
<dbReference type="PANTHER" id="PTHR33747">
    <property type="entry name" value="UPF0225 PROTEIN SCO1677"/>
    <property type="match status" value="1"/>
</dbReference>
<name>A0A4R5VKS9_9BACI</name>
<dbReference type="Gene3D" id="3.10.450.50">
    <property type="match status" value="1"/>
</dbReference>
<reference evidence="2 3" key="1">
    <citation type="submission" date="2019-03" db="EMBL/GenBank/DDBJ databases">
        <title>Bacillus niacini sp. nov. a Nicotinate-Metabolizing Mesophile Isolated from Soil.</title>
        <authorList>
            <person name="Zhang G."/>
        </authorList>
    </citation>
    <scope>NUCLEOTIDE SEQUENCE [LARGE SCALE GENOMIC DNA]</scope>
    <source>
        <strain evidence="2 3">WN066</strain>
    </source>
</reference>
<protein>
    <submittedName>
        <fullName evidence="1">SEC-C metal-binding domain-containing protein</fullName>
    </submittedName>
</protein>
<dbReference type="SUPFAM" id="SSF103642">
    <property type="entry name" value="Sec-C motif"/>
    <property type="match status" value="1"/>
</dbReference>
<dbReference type="PANTHER" id="PTHR33747:SF1">
    <property type="entry name" value="ADENYLATE CYCLASE-ASSOCIATED CAP C-TERMINAL DOMAIN-CONTAINING PROTEIN"/>
    <property type="match status" value="1"/>
</dbReference>
<comment type="caution">
    <text evidence="2">The sequence shown here is derived from an EMBL/GenBank/DDBJ whole genome shotgun (WGS) entry which is preliminary data.</text>
</comment>
<accession>A0A4R5VKS9</accession>
<gene>
    <name evidence="2" type="ORF">E2K98_23600</name>
    <name evidence="1" type="ORF">RCG21_07705</name>
</gene>
<proteinExistence type="predicted"/>
<evidence type="ECO:0000313" key="2">
    <source>
        <dbReference type="EMBL" id="TDK58418.1"/>
    </source>
</evidence>
<dbReference type="Proteomes" id="UP000295132">
    <property type="component" value="Unassembled WGS sequence"/>
</dbReference>
<sequence>MSNNVMDKQLEEGLLKALSGLKKVSKDIEVKQDQKHWGNLNVPVTLQEQLGKMTKSELDNIRKNLELKGVSSLKKAELVTVLQEMIPKTLEKVCLPFDAERLRLLTKIAHNGGHMIAQELEPHQIEYFRARGLIFTGIFQGKRILAVPDELIVPILSLEDNKKFTSIINRNTEWIKLTYGLCYYYGALSTAQLSEMLETFTKEPLRLREFLDVIHHANPYHKEISLNEEGFSNIRVYDPKRVKQEHRMRESVAFFPFTKKQLLKAGEAGFVEKNQSYLEFVQFLTLYFEMDREAADSIVEECVYATRIGDGPNEVMHYLGSVLEFESLETVQAIMDQVVHLMNNTKQWFLKGYTPIELREHSLKPELLTSPKQTEGKTNEKIGRNNPCPCGSGKKYKKCCGR</sequence>
<dbReference type="Pfam" id="PF02810">
    <property type="entry name" value="SEC-C"/>
    <property type="match status" value="1"/>
</dbReference>
<dbReference type="EMBL" id="SMYO01000014">
    <property type="protein sequence ID" value="TDK58418.1"/>
    <property type="molecule type" value="Genomic_DNA"/>
</dbReference>